<evidence type="ECO:0000256" key="12">
    <source>
        <dbReference type="ARBA" id="ARBA00035113"/>
    </source>
</evidence>
<feature type="compositionally biased region" description="Low complexity" evidence="14">
    <location>
        <begin position="943"/>
        <end position="954"/>
    </location>
</feature>
<evidence type="ECO:0000256" key="9">
    <source>
        <dbReference type="ARBA" id="ARBA00022723"/>
    </source>
</evidence>
<evidence type="ECO:0000256" key="1">
    <source>
        <dbReference type="ARBA" id="ARBA00000900"/>
    </source>
</evidence>
<evidence type="ECO:0000313" key="18">
    <source>
        <dbReference type="Proteomes" id="UP000309038"/>
    </source>
</evidence>
<dbReference type="InterPro" id="IPR041888">
    <property type="entry name" value="RING-HC_ZNF598/HEL2"/>
</dbReference>
<feature type="region of interest" description="Disordered" evidence="14">
    <location>
        <begin position="922"/>
        <end position="962"/>
    </location>
</feature>
<evidence type="ECO:0000256" key="14">
    <source>
        <dbReference type="SAM" id="MobiDB-lite"/>
    </source>
</evidence>
<comment type="caution">
    <text evidence="17">The sequence shown here is derived from an EMBL/GenBank/DDBJ whole genome shotgun (WGS) entry which is preliminary data.</text>
</comment>
<proteinExistence type="inferred from homology"/>
<dbReference type="InterPro" id="IPR001841">
    <property type="entry name" value="Znf_RING"/>
</dbReference>
<keyword evidence="15" id="KW-0812">Transmembrane</keyword>
<comment type="pathway">
    <text evidence="4">Protein modification; protein ubiquitination.</text>
</comment>
<dbReference type="Gene3D" id="1.20.1250.20">
    <property type="entry name" value="MFS general substrate transporter like domains"/>
    <property type="match status" value="2"/>
</dbReference>
<feature type="compositionally biased region" description="Polar residues" evidence="14">
    <location>
        <begin position="977"/>
        <end position="989"/>
    </location>
</feature>
<name>A0A4S4KEK1_9APHY</name>
<feature type="domain" description="RING-type" evidence="16">
    <location>
        <begin position="458"/>
        <end position="498"/>
    </location>
</feature>
<comment type="catalytic activity">
    <reaction evidence="1">
        <text>S-ubiquitinyl-[E2 ubiquitin-conjugating enzyme]-L-cysteine + [acceptor protein]-L-lysine = [E2 ubiquitin-conjugating enzyme]-L-cysteine + N(6)-ubiquitinyl-[acceptor protein]-L-lysine.</text>
        <dbReference type="EC" id="2.3.2.27"/>
    </reaction>
</comment>
<gene>
    <name evidence="17" type="ORF">EW026_g6688</name>
</gene>
<dbReference type="GO" id="GO:0008270">
    <property type="term" value="F:zinc ion binding"/>
    <property type="evidence" value="ECO:0007669"/>
    <property type="project" value="UniProtKB-KW"/>
</dbReference>
<dbReference type="GO" id="GO:0061630">
    <property type="term" value="F:ubiquitin protein ligase activity"/>
    <property type="evidence" value="ECO:0007669"/>
    <property type="project" value="UniProtKB-EC"/>
</dbReference>
<dbReference type="GO" id="GO:0005737">
    <property type="term" value="C:cytoplasm"/>
    <property type="evidence" value="ECO:0007669"/>
    <property type="project" value="UniProtKB-SubCell"/>
</dbReference>
<feature type="transmembrane region" description="Helical" evidence="15">
    <location>
        <begin position="135"/>
        <end position="152"/>
    </location>
</feature>
<dbReference type="InterPro" id="IPR056437">
    <property type="entry name" value="Znf-C2H2_ZNF598/HEL2"/>
</dbReference>
<dbReference type="SUPFAM" id="SSF57850">
    <property type="entry name" value="RING/U-box"/>
    <property type="match status" value="1"/>
</dbReference>
<feature type="transmembrane region" description="Helical" evidence="15">
    <location>
        <begin position="105"/>
        <end position="123"/>
    </location>
</feature>
<dbReference type="GO" id="GO:0072344">
    <property type="term" value="P:rescue of stalled ribosome"/>
    <property type="evidence" value="ECO:0007669"/>
    <property type="project" value="InterPro"/>
</dbReference>
<dbReference type="SUPFAM" id="SSF103473">
    <property type="entry name" value="MFS general substrate transporter"/>
    <property type="match status" value="1"/>
</dbReference>
<dbReference type="CDD" id="cd17352">
    <property type="entry name" value="MFS_MCT_SLC16"/>
    <property type="match status" value="1"/>
</dbReference>
<feature type="compositionally biased region" description="Polar residues" evidence="14">
    <location>
        <begin position="774"/>
        <end position="799"/>
    </location>
</feature>
<dbReference type="InterPro" id="IPR011701">
    <property type="entry name" value="MFS"/>
</dbReference>
<reference evidence="17 18" key="1">
    <citation type="submission" date="2019-02" db="EMBL/GenBank/DDBJ databases">
        <title>Genome sequencing of the rare red list fungi Phlebia centrifuga.</title>
        <authorList>
            <person name="Buettner E."/>
            <person name="Kellner H."/>
        </authorList>
    </citation>
    <scope>NUCLEOTIDE SEQUENCE [LARGE SCALE GENOMIC DNA]</scope>
    <source>
        <strain evidence="17 18">DSM 108282</strain>
    </source>
</reference>
<keyword evidence="11" id="KW-0862">Zinc</keyword>
<feature type="transmembrane region" description="Helical" evidence="15">
    <location>
        <begin position="331"/>
        <end position="351"/>
    </location>
</feature>
<dbReference type="GO" id="GO:0022857">
    <property type="term" value="F:transmembrane transporter activity"/>
    <property type="evidence" value="ECO:0007669"/>
    <property type="project" value="InterPro"/>
</dbReference>
<keyword evidence="7" id="KW-0597">Phosphoprotein</keyword>
<feature type="transmembrane region" description="Helical" evidence="15">
    <location>
        <begin position="357"/>
        <end position="376"/>
    </location>
</feature>
<keyword evidence="18" id="KW-1185">Reference proteome</keyword>
<keyword evidence="10 13" id="KW-0863">Zinc-finger</keyword>
<feature type="transmembrane region" description="Helical" evidence="15">
    <location>
        <begin position="192"/>
        <end position="212"/>
    </location>
</feature>
<keyword evidence="9" id="KW-0479">Metal-binding</keyword>
<feature type="transmembrane region" description="Helical" evidence="15">
    <location>
        <begin position="388"/>
        <end position="406"/>
    </location>
</feature>
<evidence type="ECO:0000256" key="5">
    <source>
        <dbReference type="ARBA" id="ARBA00012483"/>
    </source>
</evidence>
<dbReference type="InterPro" id="IPR044288">
    <property type="entry name" value="ZNF598/HEL2"/>
</dbReference>
<dbReference type="Pfam" id="PF25447">
    <property type="entry name" value="RING_ZNF598"/>
    <property type="match status" value="1"/>
</dbReference>
<dbReference type="Pfam" id="PF23230">
    <property type="entry name" value="zf-C2H2_13"/>
    <property type="match status" value="1"/>
</dbReference>
<sequence length="1113" mass="119835">MISADRTDDEKTIREEHPDHGFSEKKDIEAGKANSTLGSESVNVPSAEAEAVFSDDDVPDGGLRAWSVVIGSSLGTFATFGFVNAWGVFQAYYEQSLLSDTSPSTIAWIGSVQYALVFIPGLVTGRLFDMGIFRLPLAVASVCLVVSTLLIAQCTQYWHFLLCQGIAVGLSCGIIFGPMLGVVAHWFKKRKGLALGVVAVGSSCGGTLFPIAARNLINEVGFPWTMRIIAFILLAALAVTNLTLDRRLPPKERSGPFINFRAFNSPAYSVYCAAGFVTFLGLYTVLTYIDISAAFVGIDDDFSFYLVSIANAGSALGRISGGILADRVGALNVMAPATLIAGLVTYIWPFVTTKGGYIVIGLVYGVASGVFVSMLATPLMDMGETHDVGLRLGMFFTILALGALAGPPISGAINDTTGNFKAVGYYAAQLVEEKAPESNGNMVEKPVAVVEEDEDAVCWICAEPVKYYAVSECNHRTCHVCGLRLRALYKKLECTFCKEPQTSVIFTVSADALWASYSPDSIPYKDAKLAISFETQDIMEESLILLRFNCPESICDYIANGWSDLKLHTRGTHGKLLCDLCIRFKKIFAHEHALYAPSLLPLHLPSLQRGRITAPKEQIDGGVHPLCEFCRECFFGDDELYAHMRERHEECFVCKRNEVKDQYFRNYEALELHFTQGHYPCCQPVCLVRKFVVFGSALDLKAHMVEEHGADMSSRDKKDARRIQAEFGFEEVPGGGRRGGRRDRGDREREREPPPSAPPRPNAAGARRREAFSGNLTTDSPSNAFVTSSRIPSRQQTPSPDLDPAVAERHTAFLARVSSVASNPNNAIPAVKAAVRSYRTNESGARDLISTIWNISDRNLEGTAGVINSLVELLEDEDKKKDLLQAWNGFKIEQRNQFPELVPSGTGSEWAGITGGRLLNAKQTTASRSSAQSSRQVLDRVARAAASSSHAGSSTPPRAVSSADMFPTLKATATVAGGSSRQGQRQTPWASSSAAAPAPAPVVRGPTSVPGPGAQTKTAPPNLTKAAFPELPMSATTRVPRAAVGGNQSLRKILGESAPPAPAWGAGGSGNTNGAATPQEGTNIEPVAESSNRGKKGKGKQKQTLFTLGSFPT</sequence>
<feature type="region of interest" description="Disordered" evidence="14">
    <location>
        <begin position="726"/>
        <end position="803"/>
    </location>
</feature>
<feature type="transmembrane region" description="Helical" evidence="15">
    <location>
        <begin position="158"/>
        <end position="180"/>
    </location>
</feature>
<dbReference type="CDD" id="cd16615">
    <property type="entry name" value="RING-HC_ZNF598"/>
    <property type="match status" value="1"/>
</dbReference>
<feature type="transmembrane region" description="Helical" evidence="15">
    <location>
        <begin position="270"/>
        <end position="296"/>
    </location>
</feature>
<dbReference type="EC" id="2.3.2.27" evidence="5"/>
<dbReference type="SMART" id="SM00355">
    <property type="entry name" value="ZnF_C2H2"/>
    <property type="match status" value="4"/>
</dbReference>
<dbReference type="PROSITE" id="PS00028">
    <property type="entry name" value="ZINC_FINGER_C2H2_1"/>
    <property type="match status" value="1"/>
</dbReference>
<comment type="similarity">
    <text evidence="12">Belongs to the ZNF598/HEL2 family.</text>
</comment>
<keyword evidence="8" id="KW-0808">Transferase</keyword>
<feature type="region of interest" description="Disordered" evidence="14">
    <location>
        <begin position="1054"/>
        <end position="1113"/>
    </location>
</feature>
<dbReference type="InterPro" id="IPR013087">
    <property type="entry name" value="Znf_C2H2_type"/>
</dbReference>
<protein>
    <recommendedName>
        <fullName evidence="5">RING-type E3 ubiquitin transferase</fullName>
        <ecNumber evidence="5">2.3.2.27</ecNumber>
    </recommendedName>
</protein>
<keyword evidence="6" id="KW-0963">Cytoplasm</keyword>
<evidence type="ECO:0000259" key="16">
    <source>
        <dbReference type="PROSITE" id="PS50089"/>
    </source>
</evidence>
<organism evidence="17 18">
    <name type="scientific">Hermanssonia centrifuga</name>
    <dbReference type="NCBI Taxonomy" id="98765"/>
    <lineage>
        <taxon>Eukaryota</taxon>
        <taxon>Fungi</taxon>
        <taxon>Dikarya</taxon>
        <taxon>Basidiomycota</taxon>
        <taxon>Agaricomycotina</taxon>
        <taxon>Agaricomycetes</taxon>
        <taxon>Polyporales</taxon>
        <taxon>Meruliaceae</taxon>
        <taxon>Hermanssonia</taxon>
    </lineage>
</organism>
<dbReference type="InterPro" id="IPR057634">
    <property type="entry name" value="PAH_ZNF598/HEL2"/>
</dbReference>
<dbReference type="Proteomes" id="UP000309038">
    <property type="component" value="Unassembled WGS sequence"/>
</dbReference>
<evidence type="ECO:0000256" key="13">
    <source>
        <dbReference type="PROSITE-ProRule" id="PRU00175"/>
    </source>
</evidence>
<feature type="compositionally biased region" description="Polar residues" evidence="14">
    <location>
        <begin position="1104"/>
        <end position="1113"/>
    </location>
</feature>
<dbReference type="GO" id="GO:0043022">
    <property type="term" value="F:ribosome binding"/>
    <property type="evidence" value="ECO:0007669"/>
    <property type="project" value="TreeGrafter"/>
</dbReference>
<evidence type="ECO:0000256" key="10">
    <source>
        <dbReference type="ARBA" id="ARBA00022771"/>
    </source>
</evidence>
<evidence type="ECO:0000256" key="6">
    <source>
        <dbReference type="ARBA" id="ARBA00022490"/>
    </source>
</evidence>
<dbReference type="GO" id="GO:0016567">
    <property type="term" value="P:protein ubiquitination"/>
    <property type="evidence" value="ECO:0007669"/>
    <property type="project" value="TreeGrafter"/>
</dbReference>
<feature type="compositionally biased region" description="Basic and acidic residues" evidence="14">
    <location>
        <begin position="742"/>
        <end position="753"/>
    </location>
</feature>
<accession>A0A4S4KEK1</accession>
<feature type="region of interest" description="Disordered" evidence="14">
    <location>
        <begin position="974"/>
        <end position="1027"/>
    </location>
</feature>
<keyword evidence="15" id="KW-1133">Transmembrane helix</keyword>
<evidence type="ECO:0000256" key="3">
    <source>
        <dbReference type="ARBA" id="ARBA00004496"/>
    </source>
</evidence>
<evidence type="ECO:0000256" key="4">
    <source>
        <dbReference type="ARBA" id="ARBA00004906"/>
    </source>
</evidence>
<evidence type="ECO:0000256" key="2">
    <source>
        <dbReference type="ARBA" id="ARBA00004141"/>
    </source>
</evidence>
<dbReference type="InterPro" id="IPR036259">
    <property type="entry name" value="MFS_trans_sf"/>
</dbReference>
<evidence type="ECO:0000256" key="15">
    <source>
        <dbReference type="SAM" id="Phobius"/>
    </source>
</evidence>
<feature type="region of interest" description="Disordered" evidence="14">
    <location>
        <begin position="1"/>
        <end position="29"/>
    </location>
</feature>
<dbReference type="GO" id="GO:0016020">
    <property type="term" value="C:membrane"/>
    <property type="evidence" value="ECO:0007669"/>
    <property type="project" value="UniProtKB-SubCell"/>
</dbReference>
<evidence type="ECO:0000256" key="8">
    <source>
        <dbReference type="ARBA" id="ARBA00022679"/>
    </source>
</evidence>
<dbReference type="Pfam" id="PF23202">
    <property type="entry name" value="PAH_ZNF598"/>
    <property type="match status" value="1"/>
</dbReference>
<feature type="transmembrane region" description="Helical" evidence="15">
    <location>
        <begin position="74"/>
        <end position="93"/>
    </location>
</feature>
<comment type="subcellular location">
    <subcellularLocation>
        <location evidence="3">Cytoplasm</location>
    </subcellularLocation>
    <subcellularLocation>
        <location evidence="2">Membrane</location>
        <topology evidence="2">Multi-pass membrane protein</topology>
    </subcellularLocation>
</comment>
<dbReference type="PANTHER" id="PTHR22938:SF0">
    <property type="entry name" value="E3 UBIQUITIN-PROTEIN LIGASE ZNF598"/>
    <property type="match status" value="1"/>
</dbReference>
<evidence type="ECO:0000256" key="7">
    <source>
        <dbReference type="ARBA" id="ARBA00022553"/>
    </source>
</evidence>
<dbReference type="PANTHER" id="PTHR22938">
    <property type="entry name" value="ZINC FINGER PROTEIN 598"/>
    <property type="match status" value="1"/>
</dbReference>
<feature type="transmembrane region" description="Helical" evidence="15">
    <location>
        <begin position="302"/>
        <end position="319"/>
    </location>
</feature>
<evidence type="ECO:0000256" key="11">
    <source>
        <dbReference type="ARBA" id="ARBA00022833"/>
    </source>
</evidence>
<evidence type="ECO:0000313" key="17">
    <source>
        <dbReference type="EMBL" id="THG94859.1"/>
    </source>
</evidence>
<feature type="transmembrane region" description="Helical" evidence="15">
    <location>
        <begin position="224"/>
        <end position="244"/>
    </location>
</feature>
<feature type="compositionally biased region" description="Low complexity" evidence="14">
    <location>
        <begin position="923"/>
        <end position="936"/>
    </location>
</feature>
<dbReference type="Pfam" id="PF07690">
    <property type="entry name" value="MFS_1"/>
    <property type="match status" value="1"/>
</dbReference>
<dbReference type="AlphaFoldDB" id="A0A4S4KEK1"/>
<dbReference type="EMBL" id="SGPJ01000386">
    <property type="protein sequence ID" value="THG94859.1"/>
    <property type="molecule type" value="Genomic_DNA"/>
</dbReference>
<dbReference type="PROSITE" id="PS50089">
    <property type="entry name" value="ZF_RING_2"/>
    <property type="match status" value="1"/>
</dbReference>
<keyword evidence="15" id="KW-0472">Membrane</keyword>